<comment type="pathway">
    <text evidence="2">Protein modification; protein ubiquitination.</text>
</comment>
<evidence type="ECO:0000256" key="4">
    <source>
        <dbReference type="ARBA" id="ARBA00022679"/>
    </source>
</evidence>
<keyword evidence="10" id="KW-0472">Membrane</keyword>
<comment type="caution">
    <text evidence="12">The sequence shown here is derived from an EMBL/GenBank/DDBJ whole genome shotgun (WGS) entry which is preliminary data.</text>
</comment>
<evidence type="ECO:0000256" key="1">
    <source>
        <dbReference type="ARBA" id="ARBA00000900"/>
    </source>
</evidence>
<reference evidence="12 13" key="1">
    <citation type="journal article" date="2018" name="Proc. Natl. Acad. Sci. U.S.A.">
        <title>Draft genome sequence of Camellia sinensis var. sinensis provides insights into the evolution of the tea genome and tea quality.</title>
        <authorList>
            <person name="Wei C."/>
            <person name="Yang H."/>
            <person name="Wang S."/>
            <person name="Zhao J."/>
            <person name="Liu C."/>
            <person name="Gao L."/>
            <person name="Xia E."/>
            <person name="Lu Y."/>
            <person name="Tai Y."/>
            <person name="She G."/>
            <person name="Sun J."/>
            <person name="Cao H."/>
            <person name="Tong W."/>
            <person name="Gao Q."/>
            <person name="Li Y."/>
            <person name="Deng W."/>
            <person name="Jiang X."/>
            <person name="Wang W."/>
            <person name="Chen Q."/>
            <person name="Zhang S."/>
            <person name="Li H."/>
            <person name="Wu J."/>
            <person name="Wang P."/>
            <person name="Li P."/>
            <person name="Shi C."/>
            <person name="Zheng F."/>
            <person name="Jian J."/>
            <person name="Huang B."/>
            <person name="Shan D."/>
            <person name="Shi M."/>
            <person name="Fang C."/>
            <person name="Yue Y."/>
            <person name="Li F."/>
            <person name="Li D."/>
            <person name="Wei S."/>
            <person name="Han B."/>
            <person name="Jiang C."/>
            <person name="Yin Y."/>
            <person name="Xia T."/>
            <person name="Zhang Z."/>
            <person name="Bennetzen J.L."/>
            <person name="Zhao S."/>
            <person name="Wan X."/>
        </authorList>
    </citation>
    <scope>NUCLEOTIDE SEQUENCE [LARGE SCALE GENOMIC DNA]</scope>
    <source>
        <strain evidence="13">cv. Shuchazao</strain>
        <tissue evidence="12">Leaf</tissue>
    </source>
</reference>
<evidence type="ECO:0000256" key="8">
    <source>
        <dbReference type="ARBA" id="ARBA00022833"/>
    </source>
</evidence>
<keyword evidence="7" id="KW-0833">Ubl conjugation pathway</keyword>
<dbReference type="InterPro" id="IPR044600">
    <property type="entry name" value="ATL1/ATL16-like"/>
</dbReference>
<dbReference type="Gene3D" id="3.30.40.10">
    <property type="entry name" value="Zinc/RING finger domain, C3HC4 (zinc finger)"/>
    <property type="match status" value="1"/>
</dbReference>
<keyword evidence="6 9" id="KW-0863">Zinc-finger</keyword>
<evidence type="ECO:0000259" key="11">
    <source>
        <dbReference type="PROSITE" id="PS50089"/>
    </source>
</evidence>
<dbReference type="Proteomes" id="UP000306102">
    <property type="component" value="Unassembled WGS sequence"/>
</dbReference>
<keyword evidence="5" id="KW-0479">Metal-binding</keyword>
<gene>
    <name evidence="12" type="ORF">TEA_009570</name>
</gene>
<keyword evidence="13" id="KW-1185">Reference proteome</keyword>
<evidence type="ECO:0000256" key="7">
    <source>
        <dbReference type="ARBA" id="ARBA00022786"/>
    </source>
</evidence>
<dbReference type="EMBL" id="SDRB02001999">
    <property type="protein sequence ID" value="THG20339.1"/>
    <property type="molecule type" value="Genomic_DNA"/>
</dbReference>
<evidence type="ECO:0000256" key="9">
    <source>
        <dbReference type="PROSITE-ProRule" id="PRU00175"/>
    </source>
</evidence>
<evidence type="ECO:0000256" key="10">
    <source>
        <dbReference type="SAM" id="Phobius"/>
    </source>
</evidence>
<evidence type="ECO:0000256" key="3">
    <source>
        <dbReference type="ARBA" id="ARBA00012483"/>
    </source>
</evidence>
<comment type="catalytic activity">
    <reaction evidence="1">
        <text>S-ubiquitinyl-[E2 ubiquitin-conjugating enzyme]-L-cysteine + [acceptor protein]-L-lysine = [E2 ubiquitin-conjugating enzyme]-L-cysteine + N(6)-ubiquitinyl-[acceptor protein]-L-lysine.</text>
        <dbReference type="EC" id="2.3.2.27"/>
    </reaction>
</comment>
<evidence type="ECO:0000256" key="2">
    <source>
        <dbReference type="ARBA" id="ARBA00004906"/>
    </source>
</evidence>
<evidence type="ECO:0000313" key="13">
    <source>
        <dbReference type="Proteomes" id="UP000306102"/>
    </source>
</evidence>
<proteinExistence type="predicted"/>
<dbReference type="SMART" id="SM00184">
    <property type="entry name" value="RING"/>
    <property type="match status" value="1"/>
</dbReference>
<feature type="domain" description="RING-type" evidence="11">
    <location>
        <begin position="131"/>
        <end position="173"/>
    </location>
</feature>
<evidence type="ECO:0000313" key="12">
    <source>
        <dbReference type="EMBL" id="THG20339.1"/>
    </source>
</evidence>
<sequence>MGSMHKQQQIYNHESQSLHPIKNEQNLAYQPSFPTSDPGFPILAIAVLCTIVTVFLLVSYYVFVTKCCLNWQQFDPLRRFSMPRPPQNEDPLTAYSPSWQSHGLDDLLIREIPTFQYSRGENGGEKSLCKCVVCLNEFQELDMVRVLPNCGHAFHLDCIDIWLQSNANCPLCRSSISGTTRYPIDQLVAPTSSPQDPRPFVDTFNGGDEAFVVIELAGADRTVMQPRRQLVPERNDPREQLMLSRVRFPGKFEQKLGKQAKEGKFHLVSSMGDECIDVRQKDDRFCIEQPIRRSFSMDSAADRHVCLAVQEIRRQNENEHLRHSEASSSSRVRRSFFSFGHGRGSRSAILPIEF</sequence>
<dbReference type="SUPFAM" id="SSF57850">
    <property type="entry name" value="RING/U-box"/>
    <property type="match status" value="1"/>
</dbReference>
<evidence type="ECO:0000256" key="6">
    <source>
        <dbReference type="ARBA" id="ARBA00022771"/>
    </source>
</evidence>
<dbReference type="InterPro" id="IPR013083">
    <property type="entry name" value="Znf_RING/FYVE/PHD"/>
</dbReference>
<keyword evidence="10" id="KW-0812">Transmembrane</keyword>
<accession>A0A4S4ETX1</accession>
<keyword evidence="10" id="KW-1133">Transmembrane helix</keyword>
<dbReference type="PANTHER" id="PTHR46913">
    <property type="entry name" value="RING-H2 FINGER PROTEIN ATL16"/>
    <property type="match status" value="1"/>
</dbReference>
<feature type="transmembrane region" description="Helical" evidence="10">
    <location>
        <begin position="40"/>
        <end position="63"/>
    </location>
</feature>
<dbReference type="AlphaFoldDB" id="A0A4S4ETX1"/>
<organism evidence="12 13">
    <name type="scientific">Camellia sinensis var. sinensis</name>
    <name type="common">China tea</name>
    <dbReference type="NCBI Taxonomy" id="542762"/>
    <lineage>
        <taxon>Eukaryota</taxon>
        <taxon>Viridiplantae</taxon>
        <taxon>Streptophyta</taxon>
        <taxon>Embryophyta</taxon>
        <taxon>Tracheophyta</taxon>
        <taxon>Spermatophyta</taxon>
        <taxon>Magnoliopsida</taxon>
        <taxon>eudicotyledons</taxon>
        <taxon>Gunneridae</taxon>
        <taxon>Pentapetalae</taxon>
        <taxon>asterids</taxon>
        <taxon>Ericales</taxon>
        <taxon>Theaceae</taxon>
        <taxon>Camellia</taxon>
    </lineage>
</organism>
<dbReference type="PROSITE" id="PS50089">
    <property type="entry name" value="ZF_RING_2"/>
    <property type="match status" value="1"/>
</dbReference>
<keyword evidence="8" id="KW-0862">Zinc</keyword>
<keyword evidence="4" id="KW-0808">Transferase</keyword>
<dbReference type="CDD" id="cd16461">
    <property type="entry name" value="RING-H2_EL5-like"/>
    <property type="match status" value="1"/>
</dbReference>
<dbReference type="InterPro" id="IPR001841">
    <property type="entry name" value="Znf_RING"/>
</dbReference>
<dbReference type="EC" id="2.3.2.27" evidence="3"/>
<dbReference type="PANTHER" id="PTHR46913:SF8">
    <property type="entry name" value="RING-TYPE E3 UBIQUITIN TRANSFERASE"/>
    <property type="match status" value="1"/>
</dbReference>
<name>A0A4S4ETX1_CAMSN</name>
<dbReference type="Pfam" id="PF13639">
    <property type="entry name" value="zf-RING_2"/>
    <property type="match status" value="1"/>
</dbReference>
<dbReference type="GO" id="GO:0061630">
    <property type="term" value="F:ubiquitin protein ligase activity"/>
    <property type="evidence" value="ECO:0007669"/>
    <property type="project" value="UniProtKB-EC"/>
</dbReference>
<dbReference type="GO" id="GO:0008270">
    <property type="term" value="F:zinc ion binding"/>
    <property type="evidence" value="ECO:0007669"/>
    <property type="project" value="UniProtKB-KW"/>
</dbReference>
<evidence type="ECO:0000256" key="5">
    <source>
        <dbReference type="ARBA" id="ARBA00022723"/>
    </source>
</evidence>
<dbReference type="GO" id="GO:0016567">
    <property type="term" value="P:protein ubiquitination"/>
    <property type="evidence" value="ECO:0007669"/>
    <property type="project" value="InterPro"/>
</dbReference>
<protein>
    <recommendedName>
        <fullName evidence="3">RING-type E3 ubiquitin transferase</fullName>
        <ecNumber evidence="3">2.3.2.27</ecNumber>
    </recommendedName>
</protein>